<evidence type="ECO:0000256" key="4">
    <source>
        <dbReference type="ARBA" id="ARBA00022723"/>
    </source>
</evidence>
<dbReference type="Gene3D" id="3.30.40.10">
    <property type="entry name" value="Zinc/RING finger domain, C3HC4 (zinc finger)"/>
    <property type="match status" value="1"/>
</dbReference>
<gene>
    <name evidence="11" type="ORF">RchiOBHm_Chr1g0368011</name>
</gene>
<dbReference type="OMA" id="TRSFSMF"/>
<dbReference type="Pfam" id="PF06547">
    <property type="entry name" value="DUF1117"/>
    <property type="match status" value="1"/>
</dbReference>
<dbReference type="InterPro" id="IPR013083">
    <property type="entry name" value="Znf_RING/FYVE/PHD"/>
</dbReference>
<dbReference type="GO" id="GO:0008270">
    <property type="term" value="F:zinc ion binding"/>
    <property type="evidence" value="ECO:0007669"/>
    <property type="project" value="UniProtKB-KW"/>
</dbReference>
<feature type="compositionally biased region" description="Polar residues" evidence="9">
    <location>
        <begin position="356"/>
        <end position="366"/>
    </location>
</feature>
<dbReference type="SMART" id="SM00184">
    <property type="entry name" value="RING"/>
    <property type="match status" value="1"/>
</dbReference>
<dbReference type="Proteomes" id="UP000238479">
    <property type="component" value="Chromosome 1"/>
</dbReference>
<reference evidence="11 12" key="1">
    <citation type="journal article" date="2018" name="Nat. Genet.">
        <title>The Rosa genome provides new insights in the design of modern roses.</title>
        <authorList>
            <person name="Bendahmane M."/>
        </authorList>
    </citation>
    <scope>NUCLEOTIDE SEQUENCE [LARGE SCALE GENOMIC DNA]</scope>
    <source>
        <strain evidence="12">cv. Old Blush</strain>
    </source>
</reference>
<evidence type="ECO:0000256" key="6">
    <source>
        <dbReference type="ARBA" id="ARBA00022786"/>
    </source>
</evidence>
<dbReference type="PANTHER" id="PTHR15710:SF217">
    <property type="entry name" value="E3 UBIQUITIN-PROTEIN LIGASE RDUF2"/>
    <property type="match status" value="1"/>
</dbReference>
<accession>A0A2P6SKM2</accession>
<dbReference type="InterPro" id="IPR010543">
    <property type="entry name" value="DUF1117"/>
</dbReference>
<dbReference type="FunFam" id="3.30.40.10:FF:000022">
    <property type="entry name" value="E3 ubiquitin-protein ligase RING1-like"/>
    <property type="match status" value="1"/>
</dbReference>
<feature type="region of interest" description="Disordered" evidence="9">
    <location>
        <begin position="327"/>
        <end position="371"/>
    </location>
</feature>
<evidence type="ECO:0000256" key="7">
    <source>
        <dbReference type="ARBA" id="ARBA00022833"/>
    </source>
</evidence>
<dbReference type="GO" id="GO:0016874">
    <property type="term" value="F:ligase activity"/>
    <property type="evidence" value="ECO:0007669"/>
    <property type="project" value="UniProtKB-KW"/>
</dbReference>
<evidence type="ECO:0000256" key="8">
    <source>
        <dbReference type="PROSITE-ProRule" id="PRU00175"/>
    </source>
</evidence>
<dbReference type="AlphaFoldDB" id="A0A2P6SKM2"/>
<evidence type="ECO:0000256" key="3">
    <source>
        <dbReference type="ARBA" id="ARBA00022679"/>
    </source>
</evidence>
<name>A0A2P6SKM2_ROSCH</name>
<dbReference type="PROSITE" id="PS50089">
    <property type="entry name" value="ZF_RING_2"/>
    <property type="match status" value="1"/>
</dbReference>
<dbReference type="EC" id="2.3.2.27" evidence="2"/>
<keyword evidence="3 11" id="KW-0808">Transferase</keyword>
<evidence type="ECO:0000259" key="10">
    <source>
        <dbReference type="PROSITE" id="PS50089"/>
    </source>
</evidence>
<dbReference type="EMBL" id="PDCK01000039">
    <property type="protein sequence ID" value="PRQ59238.1"/>
    <property type="molecule type" value="Genomic_DNA"/>
</dbReference>
<sequence>MSAATTSCYCYRCSRFIRAFTGTGDSPVVCPDCGSGFVEELGNPARSVHVDLRRSAAAMYMIGANNRFGSNHDLRRPRRNNNGGGGDRSVFNPVIVVRGTEAGNEGRGFELFYDDGSRSGLRPLPNNMSEFLLGSGFDRLLSQLSQIDLNGIGRYDQRPAAKSAVESLPTIELDDSHVAEESHCAVCKEQFELGNEVREMPCKHIYHSDCILPWLAQRNSCPVCRQELPVDSPAVVNPAAALSEGENAALTIWRLPGGGFAVGRFAAGGRRAGGGDRELPVVYTEMDGGFNGGAPRRVSWSRSGGRGRRRGGVRRFVRGLFSCFSGGRAVAPRSSSPPSSWPEVRPAPMNDRRVRPSNSERPASTARTRRTWSMEVNSGVVIW</sequence>
<keyword evidence="4" id="KW-0479">Metal-binding</keyword>
<dbReference type="InterPro" id="IPR039525">
    <property type="entry name" value="RNF126-like_zinc-ribbon"/>
</dbReference>
<feature type="compositionally biased region" description="Low complexity" evidence="9">
    <location>
        <begin position="332"/>
        <end position="346"/>
    </location>
</feature>
<keyword evidence="12" id="KW-1185">Reference proteome</keyword>
<evidence type="ECO:0000256" key="1">
    <source>
        <dbReference type="ARBA" id="ARBA00000900"/>
    </source>
</evidence>
<dbReference type="Pfam" id="PF14369">
    <property type="entry name" value="Zn_ribbon_19"/>
    <property type="match status" value="1"/>
</dbReference>
<evidence type="ECO:0000313" key="12">
    <source>
        <dbReference type="Proteomes" id="UP000238479"/>
    </source>
</evidence>
<evidence type="ECO:0000256" key="5">
    <source>
        <dbReference type="ARBA" id="ARBA00022771"/>
    </source>
</evidence>
<keyword evidence="5 8" id="KW-0863">Zinc-finger</keyword>
<feature type="domain" description="RING-type" evidence="10">
    <location>
        <begin position="184"/>
        <end position="225"/>
    </location>
</feature>
<organism evidence="11 12">
    <name type="scientific">Rosa chinensis</name>
    <name type="common">China rose</name>
    <dbReference type="NCBI Taxonomy" id="74649"/>
    <lineage>
        <taxon>Eukaryota</taxon>
        <taxon>Viridiplantae</taxon>
        <taxon>Streptophyta</taxon>
        <taxon>Embryophyta</taxon>
        <taxon>Tracheophyta</taxon>
        <taxon>Spermatophyta</taxon>
        <taxon>Magnoliopsida</taxon>
        <taxon>eudicotyledons</taxon>
        <taxon>Gunneridae</taxon>
        <taxon>Pentapetalae</taxon>
        <taxon>rosids</taxon>
        <taxon>fabids</taxon>
        <taxon>Rosales</taxon>
        <taxon>Rosaceae</taxon>
        <taxon>Rosoideae</taxon>
        <taxon>Rosoideae incertae sedis</taxon>
        <taxon>Rosa</taxon>
    </lineage>
</organism>
<dbReference type="OrthoDB" id="8062037at2759"/>
<dbReference type="Pfam" id="PF13639">
    <property type="entry name" value="zf-RING_2"/>
    <property type="match status" value="1"/>
</dbReference>
<dbReference type="Gramene" id="PRQ59238">
    <property type="protein sequence ID" value="PRQ59238"/>
    <property type="gene ID" value="RchiOBHm_Chr1g0368011"/>
</dbReference>
<protein>
    <recommendedName>
        <fullName evidence="2">RING-type E3 ubiquitin transferase</fullName>
        <ecNumber evidence="2">2.3.2.27</ecNumber>
    </recommendedName>
</protein>
<keyword evidence="11" id="KW-0012">Acyltransferase</keyword>
<comment type="caution">
    <text evidence="11">The sequence shown here is derived from an EMBL/GenBank/DDBJ whole genome shotgun (WGS) entry which is preliminary data.</text>
</comment>
<evidence type="ECO:0000256" key="9">
    <source>
        <dbReference type="SAM" id="MobiDB-lite"/>
    </source>
</evidence>
<dbReference type="GO" id="GO:0005737">
    <property type="term" value="C:cytoplasm"/>
    <property type="evidence" value="ECO:0007669"/>
    <property type="project" value="TreeGrafter"/>
</dbReference>
<evidence type="ECO:0000256" key="2">
    <source>
        <dbReference type="ARBA" id="ARBA00012483"/>
    </source>
</evidence>
<dbReference type="PANTHER" id="PTHR15710">
    <property type="entry name" value="E3 UBIQUITIN-PROTEIN LIGASE PRAJA"/>
    <property type="match status" value="1"/>
</dbReference>
<dbReference type="SUPFAM" id="SSF57850">
    <property type="entry name" value="RING/U-box"/>
    <property type="match status" value="1"/>
</dbReference>
<dbReference type="GO" id="GO:0016567">
    <property type="term" value="P:protein ubiquitination"/>
    <property type="evidence" value="ECO:0007669"/>
    <property type="project" value="TreeGrafter"/>
</dbReference>
<dbReference type="CDD" id="cd16667">
    <property type="entry name" value="RING-H2_RNF126-like"/>
    <property type="match status" value="1"/>
</dbReference>
<dbReference type="GO" id="GO:0061630">
    <property type="term" value="F:ubiquitin protein ligase activity"/>
    <property type="evidence" value="ECO:0007669"/>
    <property type="project" value="UniProtKB-EC"/>
</dbReference>
<keyword evidence="6" id="KW-0833">Ubl conjugation pathway</keyword>
<keyword evidence="7" id="KW-0862">Zinc</keyword>
<proteinExistence type="predicted"/>
<evidence type="ECO:0000313" key="11">
    <source>
        <dbReference type="EMBL" id="PRQ59238.1"/>
    </source>
</evidence>
<keyword evidence="11" id="KW-0436">Ligase</keyword>
<dbReference type="InterPro" id="IPR001841">
    <property type="entry name" value="Znf_RING"/>
</dbReference>
<comment type="catalytic activity">
    <reaction evidence="1">
        <text>S-ubiquitinyl-[E2 ubiquitin-conjugating enzyme]-L-cysteine + [acceptor protein]-L-lysine = [E2 ubiquitin-conjugating enzyme]-L-cysteine + N(6)-ubiquitinyl-[acceptor protein]-L-lysine.</text>
        <dbReference type="EC" id="2.3.2.27"/>
    </reaction>
</comment>